<dbReference type="InterPro" id="IPR005000">
    <property type="entry name" value="Aldolase/citrate-lyase_domain"/>
</dbReference>
<dbReference type="GO" id="GO:0000287">
    <property type="term" value="F:magnesium ion binding"/>
    <property type="evidence" value="ECO:0007669"/>
    <property type="project" value="TreeGrafter"/>
</dbReference>
<evidence type="ECO:0000256" key="1">
    <source>
        <dbReference type="ARBA" id="ARBA00001946"/>
    </source>
</evidence>
<evidence type="ECO:0000256" key="11">
    <source>
        <dbReference type="ARBA" id="ARBA00022842"/>
    </source>
</evidence>
<gene>
    <name evidence="20" type="ORF">HMJ28_02135</name>
</gene>
<dbReference type="Pfam" id="PF03328">
    <property type="entry name" value="HpcH_HpaI"/>
    <property type="match status" value="1"/>
</dbReference>
<dbReference type="Proteomes" id="UP000528432">
    <property type="component" value="Unassembled WGS sequence"/>
</dbReference>
<comment type="similarity">
    <text evidence="4">Belongs to the HpcH/HpaI aldolase family. Citrate lyase beta subunit subfamily.</text>
</comment>
<dbReference type="AlphaFoldDB" id="A0A7Y3XY54"/>
<comment type="function">
    <text evidence="2">Represents a citryl-ACP lyase.</text>
</comment>
<dbReference type="EC" id="4.1.3.6" evidence="7"/>
<comment type="catalytic activity">
    <reaction evidence="15">
        <text>citrate = oxaloacetate + acetate</text>
        <dbReference type="Rhea" id="RHEA:10760"/>
        <dbReference type="ChEBI" id="CHEBI:16452"/>
        <dbReference type="ChEBI" id="CHEBI:16947"/>
        <dbReference type="ChEBI" id="CHEBI:30089"/>
        <dbReference type="EC" id="4.1.3.6"/>
    </reaction>
</comment>
<feature type="binding site" evidence="18">
    <location>
        <position position="168"/>
    </location>
    <ligand>
        <name>Mg(2+)</name>
        <dbReference type="ChEBI" id="CHEBI:18420"/>
    </ligand>
</feature>
<evidence type="ECO:0000256" key="15">
    <source>
        <dbReference type="ARBA" id="ARBA00048308"/>
    </source>
</evidence>
<evidence type="ECO:0000256" key="3">
    <source>
        <dbReference type="ARBA" id="ARBA00004496"/>
    </source>
</evidence>
<name>A0A7Y3XY54_CLOCO</name>
<comment type="catalytic activity">
    <reaction evidence="16">
        <text>(3S)-citryl-CoA = oxaloacetate + acetyl-CoA</text>
        <dbReference type="Rhea" id="RHEA:20812"/>
        <dbReference type="ChEBI" id="CHEBI:16452"/>
        <dbReference type="ChEBI" id="CHEBI:57288"/>
        <dbReference type="ChEBI" id="CHEBI:57321"/>
        <dbReference type="EC" id="4.1.3.34"/>
    </reaction>
</comment>
<evidence type="ECO:0000256" key="16">
    <source>
        <dbReference type="ARBA" id="ARBA00049110"/>
    </source>
</evidence>
<evidence type="ECO:0000259" key="19">
    <source>
        <dbReference type="Pfam" id="PF03328"/>
    </source>
</evidence>
<evidence type="ECO:0000256" key="13">
    <source>
        <dbReference type="ARBA" id="ARBA00030255"/>
    </source>
</evidence>
<accession>A0A7Y3XY54</accession>
<dbReference type="FunFam" id="3.20.20.60:FF:000008">
    <property type="entry name" value="Citrate (Pro-3S)-lyase subunit beta"/>
    <property type="match status" value="1"/>
</dbReference>
<evidence type="ECO:0000313" key="20">
    <source>
        <dbReference type="EMBL" id="NOH15202.1"/>
    </source>
</evidence>
<evidence type="ECO:0000256" key="7">
    <source>
        <dbReference type="ARBA" id="ARBA00012914"/>
    </source>
</evidence>
<evidence type="ECO:0000256" key="6">
    <source>
        <dbReference type="ARBA" id="ARBA00012258"/>
    </source>
</evidence>
<dbReference type="GO" id="GO:0008815">
    <property type="term" value="F:citrate (pro-3S)-lyase activity"/>
    <property type="evidence" value="ECO:0007669"/>
    <property type="project" value="UniProtKB-EC"/>
</dbReference>
<dbReference type="PANTHER" id="PTHR32308">
    <property type="entry name" value="LYASE BETA SUBUNIT, PUTATIVE (AFU_ORTHOLOGUE AFUA_4G13030)-RELATED"/>
    <property type="match status" value="1"/>
</dbReference>
<evidence type="ECO:0000256" key="5">
    <source>
        <dbReference type="ARBA" id="ARBA00011382"/>
    </source>
</evidence>
<evidence type="ECO:0000256" key="9">
    <source>
        <dbReference type="ARBA" id="ARBA00022490"/>
    </source>
</evidence>
<dbReference type="GO" id="GO:0008816">
    <property type="term" value="F:citryl-CoA lyase activity"/>
    <property type="evidence" value="ECO:0007669"/>
    <property type="project" value="UniProtKB-EC"/>
</dbReference>
<dbReference type="EC" id="4.1.3.34" evidence="6"/>
<comment type="cofactor">
    <cofactor evidence="1">
        <name>Mg(2+)</name>
        <dbReference type="ChEBI" id="CHEBI:18420"/>
    </cofactor>
</comment>
<dbReference type="InterPro" id="IPR011206">
    <property type="entry name" value="Citrate_lyase_beta/mcl1/mcl2"/>
</dbReference>
<keyword evidence="11 18" id="KW-0460">Magnesium</keyword>
<evidence type="ECO:0000256" key="2">
    <source>
        <dbReference type="ARBA" id="ARBA00003671"/>
    </source>
</evidence>
<feature type="domain" description="HpcH/HpaI aldolase/citrate lyase" evidence="19">
    <location>
        <begin position="13"/>
        <end position="236"/>
    </location>
</feature>
<sequence>MDIKEEELMKLRRSMLFVPGNNPGLIRDVQIYKPDSVMFDLEDSISITEKDSARFLVHNMLKKFGDYYKEINLETVVRINGLDTEYGLKDLEAIVLAQPDIIRIPKTETPEDVFEVERHIERIEKENGIEVGTTKIMVAIESPLGVLNAYQIATSSKRLIGMAIGGEDFVTSMKTNRSPEGIEMLTARGIIAMAARAAGISALDSVYSDIHNDEGFLKEAKLIKQLGFDGKSLIHPRQIELVHSVYTPSKKEIDKAYKVVMATEEAIRENKGVFTVDGKMIDKPIIDRANHVLALAKAAGVKVGGNCDEA</sequence>
<keyword evidence="12 20" id="KW-0456">Lyase</keyword>
<evidence type="ECO:0000256" key="10">
    <source>
        <dbReference type="ARBA" id="ARBA00022723"/>
    </source>
</evidence>
<dbReference type="PIRSF" id="PIRSF015582">
    <property type="entry name" value="Cit_lyase_B"/>
    <property type="match status" value="1"/>
</dbReference>
<dbReference type="EMBL" id="JABFIF010000002">
    <property type="protein sequence ID" value="NOH15202.1"/>
    <property type="molecule type" value="Genomic_DNA"/>
</dbReference>
<comment type="subunit">
    <text evidence="5">Oligomer with a subunit composition of (alpha,beta,gamma)6.</text>
</comment>
<evidence type="ECO:0000256" key="12">
    <source>
        <dbReference type="ARBA" id="ARBA00023239"/>
    </source>
</evidence>
<comment type="caution">
    <text evidence="20">The sequence shown here is derived from an EMBL/GenBank/DDBJ whole genome shotgun (WGS) entry which is preliminary data.</text>
</comment>
<comment type="subcellular location">
    <subcellularLocation>
        <location evidence="3">Cytoplasm</location>
    </subcellularLocation>
</comment>
<keyword evidence="10 18" id="KW-0479">Metal-binding</keyword>
<feature type="binding site" evidence="17">
    <location>
        <position position="78"/>
    </location>
    <ligand>
        <name>substrate</name>
    </ligand>
</feature>
<evidence type="ECO:0000256" key="14">
    <source>
        <dbReference type="ARBA" id="ARBA00032495"/>
    </source>
</evidence>
<feature type="binding site" evidence="17">
    <location>
        <position position="141"/>
    </location>
    <ligand>
        <name>substrate</name>
    </ligand>
</feature>
<dbReference type="Gene3D" id="3.20.20.60">
    <property type="entry name" value="Phosphoenolpyruvate-binding domains"/>
    <property type="match status" value="1"/>
</dbReference>
<evidence type="ECO:0000256" key="8">
    <source>
        <dbReference type="ARBA" id="ARBA00015712"/>
    </source>
</evidence>
<evidence type="ECO:0000256" key="18">
    <source>
        <dbReference type="PIRSR" id="PIRSR015582-2"/>
    </source>
</evidence>
<evidence type="ECO:0000313" key="21">
    <source>
        <dbReference type="Proteomes" id="UP000528432"/>
    </source>
</evidence>
<keyword evidence="9" id="KW-0963">Cytoplasm</keyword>
<feature type="binding site" evidence="18">
    <location>
        <position position="141"/>
    </location>
    <ligand>
        <name>Mg(2+)</name>
        <dbReference type="ChEBI" id="CHEBI:18420"/>
    </ligand>
</feature>
<reference evidence="20 21" key="1">
    <citation type="submission" date="2020-05" db="EMBL/GenBank/DDBJ databases">
        <title>Draft genome sequence of Clostridium cochlearium strain AGROS13 isolated from a sheep dairy farm in New Zealand.</title>
        <authorList>
            <person name="Gupta T.B."/>
            <person name="Jauregui R."/>
            <person name="Risson A.N."/>
            <person name="Brightwell G."/>
            <person name="Maclean P."/>
        </authorList>
    </citation>
    <scope>NUCLEOTIDE SEQUENCE [LARGE SCALE GENOMIC DNA]</scope>
    <source>
        <strain evidence="20 21">AGROS13</strain>
    </source>
</reference>
<organism evidence="20 21">
    <name type="scientific">Clostridium cochlearium</name>
    <dbReference type="NCBI Taxonomy" id="1494"/>
    <lineage>
        <taxon>Bacteria</taxon>
        <taxon>Bacillati</taxon>
        <taxon>Bacillota</taxon>
        <taxon>Clostridia</taxon>
        <taxon>Eubacteriales</taxon>
        <taxon>Clostridiaceae</taxon>
        <taxon>Clostridium</taxon>
    </lineage>
</organism>
<proteinExistence type="inferred from homology"/>
<evidence type="ECO:0000256" key="4">
    <source>
        <dbReference type="ARBA" id="ARBA00005549"/>
    </source>
</evidence>
<dbReference type="SUPFAM" id="SSF51621">
    <property type="entry name" value="Phosphoenolpyruvate/pyruvate domain"/>
    <property type="match status" value="1"/>
</dbReference>
<dbReference type="PANTHER" id="PTHR32308:SF10">
    <property type="entry name" value="CITRATE LYASE SUBUNIT BETA"/>
    <property type="match status" value="1"/>
</dbReference>
<dbReference type="GO" id="GO:0005737">
    <property type="term" value="C:cytoplasm"/>
    <property type="evidence" value="ECO:0007669"/>
    <property type="project" value="UniProtKB-SubCell"/>
</dbReference>
<dbReference type="GO" id="GO:0006107">
    <property type="term" value="P:oxaloacetate metabolic process"/>
    <property type="evidence" value="ECO:0007669"/>
    <property type="project" value="TreeGrafter"/>
</dbReference>
<protein>
    <recommendedName>
        <fullName evidence="8">Citrate lyase subunit beta</fullName>
        <ecNumber evidence="6">4.1.3.34</ecNumber>
        <ecNumber evidence="7">4.1.3.6</ecNumber>
    </recommendedName>
    <alternativeName>
        <fullName evidence="13">Citrate (pro-3S)-lyase subunit beta</fullName>
    </alternativeName>
    <alternativeName>
        <fullName evidence="14">Citryl-CoA lyase subunit</fullName>
    </alternativeName>
</protein>
<dbReference type="InterPro" id="IPR040442">
    <property type="entry name" value="Pyrv_kinase-like_dom_sf"/>
</dbReference>
<dbReference type="InterPro" id="IPR015813">
    <property type="entry name" value="Pyrv/PenolPyrv_kinase-like_dom"/>
</dbReference>
<evidence type="ECO:0000256" key="17">
    <source>
        <dbReference type="PIRSR" id="PIRSR015582-1"/>
    </source>
</evidence>